<keyword evidence="10" id="KW-1185">Reference proteome</keyword>
<dbReference type="InterPro" id="IPR001356">
    <property type="entry name" value="HD"/>
</dbReference>
<dbReference type="InterPro" id="IPR050649">
    <property type="entry name" value="Paired_Homeobox_TFs"/>
</dbReference>
<protein>
    <recommendedName>
        <fullName evidence="11">Homeobox domain-containing protein</fullName>
    </recommendedName>
</protein>
<dbReference type="Pfam" id="PF03826">
    <property type="entry name" value="OAR"/>
    <property type="match status" value="1"/>
</dbReference>
<dbReference type="InterPro" id="IPR003654">
    <property type="entry name" value="OAR_dom"/>
</dbReference>
<dbReference type="GeneID" id="118513870"/>
<dbReference type="PROSITE" id="PS50803">
    <property type="entry name" value="OAR"/>
    <property type="match status" value="1"/>
</dbReference>
<dbReference type="RefSeq" id="XP_035916067.1">
    <property type="nucleotide sequence ID" value="XM_036060174.1"/>
</dbReference>
<name>A0A182XZW6_ANOST</name>
<dbReference type="VEuPathDB" id="VectorBase:ASTEI20_037782"/>
<reference evidence="9" key="2">
    <citation type="submission" date="2020-05" db="UniProtKB">
        <authorList>
            <consortium name="EnsemblMetazoa"/>
        </authorList>
    </citation>
    <scope>IDENTIFICATION</scope>
    <source>
        <strain evidence="9">Indian</strain>
    </source>
</reference>
<dbReference type="CTD" id="33208"/>
<dbReference type="PROSITE" id="PS00027">
    <property type="entry name" value="HOMEOBOX_1"/>
    <property type="match status" value="1"/>
</dbReference>
<dbReference type="InterPro" id="IPR000047">
    <property type="entry name" value="HTH_motif"/>
</dbReference>
<dbReference type="PANTHER" id="PTHR24329">
    <property type="entry name" value="HOMEOBOX PROTEIN ARISTALESS"/>
    <property type="match status" value="1"/>
</dbReference>
<proteinExistence type="predicted"/>
<evidence type="ECO:0000256" key="7">
    <source>
        <dbReference type="RuleBase" id="RU000682"/>
    </source>
</evidence>
<feature type="compositionally biased region" description="Pro residues" evidence="8">
    <location>
        <begin position="253"/>
        <end position="298"/>
    </location>
</feature>
<keyword evidence="2" id="KW-0217">Developmental protein</keyword>
<feature type="DNA-binding region" description="Homeobox" evidence="6">
    <location>
        <begin position="65"/>
        <end position="124"/>
    </location>
</feature>
<accession>A0A182XZW6</accession>
<organism evidence="9 10">
    <name type="scientific">Anopheles stephensi</name>
    <name type="common">Indo-Pakistan malaria mosquito</name>
    <dbReference type="NCBI Taxonomy" id="30069"/>
    <lineage>
        <taxon>Eukaryota</taxon>
        <taxon>Metazoa</taxon>
        <taxon>Ecdysozoa</taxon>
        <taxon>Arthropoda</taxon>
        <taxon>Hexapoda</taxon>
        <taxon>Insecta</taxon>
        <taxon>Pterygota</taxon>
        <taxon>Neoptera</taxon>
        <taxon>Endopterygota</taxon>
        <taxon>Diptera</taxon>
        <taxon>Nematocera</taxon>
        <taxon>Culicoidea</taxon>
        <taxon>Culicidae</taxon>
        <taxon>Anophelinae</taxon>
        <taxon>Anopheles</taxon>
    </lineage>
</organism>
<dbReference type="GO" id="GO:0005634">
    <property type="term" value="C:nucleus"/>
    <property type="evidence" value="ECO:0007669"/>
    <property type="project" value="UniProtKB-SubCell"/>
</dbReference>
<dbReference type="PRINTS" id="PR00031">
    <property type="entry name" value="HTHREPRESSR"/>
</dbReference>
<evidence type="ECO:0000256" key="4">
    <source>
        <dbReference type="ARBA" id="ARBA00023155"/>
    </source>
</evidence>
<dbReference type="Pfam" id="PF00046">
    <property type="entry name" value="Homeodomain"/>
    <property type="match status" value="1"/>
</dbReference>
<feature type="compositionally biased region" description="Basic and acidic residues" evidence="8">
    <location>
        <begin position="1"/>
        <end position="19"/>
    </location>
</feature>
<dbReference type="STRING" id="30069.A0A182XZW6"/>
<evidence type="ECO:0000256" key="1">
    <source>
        <dbReference type="ARBA" id="ARBA00004123"/>
    </source>
</evidence>
<feature type="region of interest" description="Disordered" evidence="8">
    <location>
        <begin position="1"/>
        <end position="67"/>
    </location>
</feature>
<dbReference type="Proteomes" id="UP000076408">
    <property type="component" value="Unassembled WGS sequence"/>
</dbReference>
<evidence type="ECO:0000313" key="9">
    <source>
        <dbReference type="EnsemblMetazoa" id="ASTEI01752-PA"/>
    </source>
</evidence>
<dbReference type="FunFam" id="1.10.10.60:FF:000102">
    <property type="entry name" value="Aristaless related homeobox"/>
    <property type="match status" value="1"/>
</dbReference>
<dbReference type="SUPFAM" id="SSF46689">
    <property type="entry name" value="Homeodomain-like"/>
    <property type="match status" value="1"/>
</dbReference>
<dbReference type="InterPro" id="IPR017970">
    <property type="entry name" value="Homeobox_CS"/>
</dbReference>
<reference evidence="10" key="1">
    <citation type="journal article" date="2014" name="Genome Biol.">
        <title>Genome analysis of a major urban malaria vector mosquito, Anopheles stephensi.</title>
        <authorList>
            <person name="Jiang X."/>
            <person name="Peery A."/>
            <person name="Hall A.B."/>
            <person name="Sharma A."/>
            <person name="Chen X.G."/>
            <person name="Waterhouse R.M."/>
            <person name="Komissarov A."/>
            <person name="Riehle M.M."/>
            <person name="Shouche Y."/>
            <person name="Sharakhova M.V."/>
            <person name="Lawson D."/>
            <person name="Pakpour N."/>
            <person name="Arensburger P."/>
            <person name="Davidson V.L."/>
            <person name="Eiglmeier K."/>
            <person name="Emrich S."/>
            <person name="George P."/>
            <person name="Kennedy R.C."/>
            <person name="Mane S.P."/>
            <person name="Maslen G."/>
            <person name="Oringanje C."/>
            <person name="Qi Y."/>
            <person name="Settlage R."/>
            <person name="Tojo M."/>
            <person name="Tubio J.M."/>
            <person name="Unger M.F."/>
            <person name="Wang B."/>
            <person name="Vernick K.D."/>
            <person name="Ribeiro J.M."/>
            <person name="James A.A."/>
            <person name="Michel K."/>
            <person name="Riehle M.A."/>
            <person name="Luckhart S."/>
            <person name="Sharakhov I.V."/>
            <person name="Tu Z."/>
        </authorList>
    </citation>
    <scope>NUCLEOTIDE SEQUENCE [LARGE SCALE GENOMIC DNA]</scope>
    <source>
        <strain evidence="10">Indian</strain>
    </source>
</reference>
<feature type="region of interest" description="Disordered" evidence="8">
    <location>
        <begin position="230"/>
        <end position="313"/>
    </location>
</feature>
<dbReference type="InterPro" id="IPR009057">
    <property type="entry name" value="Homeodomain-like_sf"/>
</dbReference>
<dbReference type="EnsemblMetazoa" id="ASTEI01752-RA">
    <property type="protein sequence ID" value="ASTEI01752-PA"/>
    <property type="gene ID" value="ASTEI01752"/>
</dbReference>
<evidence type="ECO:0000256" key="5">
    <source>
        <dbReference type="ARBA" id="ARBA00023242"/>
    </source>
</evidence>
<keyword evidence="4 6" id="KW-0371">Homeobox</keyword>
<dbReference type="PROSITE" id="PS50071">
    <property type="entry name" value="HOMEOBOX_2"/>
    <property type="match status" value="1"/>
</dbReference>
<evidence type="ECO:0008006" key="11">
    <source>
        <dbReference type="Google" id="ProtNLM"/>
    </source>
</evidence>
<dbReference type="OMA" id="MASMYSP"/>
<feature type="compositionally biased region" description="Polar residues" evidence="8">
    <location>
        <begin position="29"/>
        <end position="47"/>
    </location>
</feature>
<comment type="subcellular location">
    <subcellularLocation>
        <location evidence="1 6 7">Nucleus</location>
    </subcellularLocation>
</comment>
<keyword evidence="5 6" id="KW-0539">Nucleus</keyword>
<dbReference type="VEuPathDB" id="VectorBase:ASTEI01752"/>
<keyword evidence="3 6" id="KW-0238">DNA-binding</keyword>
<dbReference type="PANTHER" id="PTHR24329:SF579">
    <property type="entry name" value="HOMEOBOX PROTEIN ARISTALESS"/>
    <property type="match status" value="1"/>
</dbReference>
<dbReference type="Gene3D" id="1.10.10.60">
    <property type="entry name" value="Homeodomain-like"/>
    <property type="match status" value="1"/>
</dbReference>
<dbReference type="CDD" id="cd00086">
    <property type="entry name" value="homeodomain"/>
    <property type="match status" value="1"/>
</dbReference>
<dbReference type="GO" id="GO:0000977">
    <property type="term" value="F:RNA polymerase II transcription regulatory region sequence-specific DNA binding"/>
    <property type="evidence" value="ECO:0007669"/>
    <property type="project" value="TreeGrafter"/>
</dbReference>
<sequence>MGISDEGNRLEDIGPHEARPPQGSPLERSASTGQLMGSSGGDPNSPLSDPHSDDGGDDFAPKRKQRRYRTTFTSFQLEELEKAFSRTHYPDVFTREELAMKIGLTEARIQVWFQNRRAKWRKQEKVGPQGHPYNPYLASAAQVPSATVVAPSLQPNPFSHLGFNLRKPFDAASLAAFRYPSLGASHVLPSAYFNQFHRAPPPPLLPPGVGSLYTPTASFQTLLANISAAQRAPPNMPPSKPPSSGGVEYMQHGPPPNMPPGGGPVPTSPASPPISPTALPPVVPVPQAALPPPPPQPPAGSASPPQADRRSSSIAALRLKAREHELRLEMLRQNGHSDILS</sequence>
<evidence type="ECO:0000256" key="3">
    <source>
        <dbReference type="ARBA" id="ARBA00023125"/>
    </source>
</evidence>
<dbReference type="GO" id="GO:0000981">
    <property type="term" value="F:DNA-binding transcription factor activity, RNA polymerase II-specific"/>
    <property type="evidence" value="ECO:0007669"/>
    <property type="project" value="InterPro"/>
</dbReference>
<dbReference type="VEuPathDB" id="VectorBase:ASTE016464"/>
<evidence type="ECO:0000256" key="6">
    <source>
        <dbReference type="PROSITE-ProRule" id="PRU00108"/>
    </source>
</evidence>
<dbReference type="AlphaFoldDB" id="A0A182XZW6"/>
<evidence type="ECO:0000313" key="10">
    <source>
        <dbReference type="Proteomes" id="UP000076408"/>
    </source>
</evidence>
<evidence type="ECO:0000256" key="8">
    <source>
        <dbReference type="SAM" id="MobiDB-lite"/>
    </source>
</evidence>
<dbReference type="SMART" id="SM00389">
    <property type="entry name" value="HOX"/>
    <property type="match status" value="1"/>
</dbReference>
<evidence type="ECO:0000256" key="2">
    <source>
        <dbReference type="ARBA" id="ARBA00022473"/>
    </source>
</evidence>